<reference evidence="2" key="1">
    <citation type="submission" date="2016-10" db="EMBL/GenBank/DDBJ databases">
        <authorList>
            <person name="Varghese N."/>
            <person name="Submissions S."/>
        </authorList>
    </citation>
    <scope>NUCLEOTIDE SEQUENCE [LARGE SCALE GENOMIC DNA]</scope>
    <source>
        <strain evidence="2">DSM 17933</strain>
    </source>
</reference>
<dbReference type="Proteomes" id="UP000199643">
    <property type="component" value="Unassembled WGS sequence"/>
</dbReference>
<name>A0A1G7TZH5_9SPHI</name>
<proteinExistence type="predicted"/>
<evidence type="ECO:0000313" key="1">
    <source>
        <dbReference type="EMBL" id="SDG40805.1"/>
    </source>
</evidence>
<accession>A0A1G7TZH5</accession>
<sequence length="168" mass="19947">MDISEKKDFYRDLYSNPGISESEKYKYFTSNDPDILAEKEKIRKIVTKKGLSSVMNDTKWLKLQNAIKQLPFPPPYIEKLVINDNTHEELKISKTPHWLGNWEPFYKEGMYLFFTIEYIKVRPLYAEHMGSLIAPKVLDETKEFKHLLTELHIPYEEDEGTFTIFGYR</sequence>
<dbReference type="EMBL" id="FNCH01000006">
    <property type="protein sequence ID" value="SDG40805.1"/>
    <property type="molecule type" value="Genomic_DNA"/>
</dbReference>
<evidence type="ECO:0000313" key="2">
    <source>
        <dbReference type="Proteomes" id="UP000199643"/>
    </source>
</evidence>
<organism evidence="1 2">
    <name type="scientific">Pedobacter terrae</name>
    <dbReference type="NCBI Taxonomy" id="405671"/>
    <lineage>
        <taxon>Bacteria</taxon>
        <taxon>Pseudomonadati</taxon>
        <taxon>Bacteroidota</taxon>
        <taxon>Sphingobacteriia</taxon>
        <taxon>Sphingobacteriales</taxon>
        <taxon>Sphingobacteriaceae</taxon>
        <taxon>Pedobacter</taxon>
    </lineage>
</organism>
<dbReference type="AlphaFoldDB" id="A0A1G7TZH5"/>
<gene>
    <name evidence="1" type="ORF">SAMN05421827_106112</name>
</gene>
<protein>
    <submittedName>
        <fullName evidence="1">Uncharacterized protein</fullName>
    </submittedName>
</protein>
<keyword evidence="2" id="KW-1185">Reference proteome</keyword>
<dbReference type="RefSeq" id="WP_090499185.1">
    <property type="nucleotide sequence ID" value="NZ_FNCH01000006.1"/>
</dbReference>
<dbReference type="InterPro" id="IPR046500">
    <property type="entry name" value="DUF6678"/>
</dbReference>
<dbReference type="Pfam" id="PF20383">
    <property type="entry name" value="DUF6678"/>
    <property type="match status" value="1"/>
</dbReference>
<dbReference type="OrthoDB" id="8908434at2"/>